<organism evidence="4 5">
    <name type="scientific">Halopenitus persicus</name>
    <dbReference type="NCBI Taxonomy" id="1048396"/>
    <lineage>
        <taxon>Archaea</taxon>
        <taxon>Methanobacteriati</taxon>
        <taxon>Methanobacteriota</taxon>
        <taxon>Stenosarchaea group</taxon>
        <taxon>Halobacteria</taxon>
        <taxon>Halobacteriales</taxon>
        <taxon>Haloferacaceae</taxon>
        <taxon>Halopenitus</taxon>
    </lineage>
</organism>
<feature type="compositionally biased region" description="Acidic residues" evidence="1">
    <location>
        <begin position="88"/>
        <end position="107"/>
    </location>
</feature>
<dbReference type="OrthoDB" id="326396at2157"/>
<dbReference type="EMBL" id="FNPC01000003">
    <property type="protein sequence ID" value="SDY11200.1"/>
    <property type="molecule type" value="Genomic_DNA"/>
</dbReference>
<dbReference type="Pfam" id="PF07331">
    <property type="entry name" value="TctB"/>
    <property type="match status" value="1"/>
</dbReference>
<feature type="domain" description="DUF1468" evidence="3">
    <location>
        <begin position="23"/>
        <end position="181"/>
    </location>
</feature>
<feature type="region of interest" description="Disordered" evidence="1">
    <location>
        <begin position="88"/>
        <end position="110"/>
    </location>
</feature>
<evidence type="ECO:0000256" key="1">
    <source>
        <dbReference type="SAM" id="MobiDB-lite"/>
    </source>
</evidence>
<sequence>MTAQELYRRLVEDVIDAEKLLVAMMVVSSGYMLWGTTQFSIDRAARFPRLVASVVFIGSLLLLFQAYLPAVLRNALLSEGAAFEASDEFTEKESEIEEPTAETESEEISSVGRPIHDSVFTAISVVGYGLVGYAIGLLWASPLFVLLYARWFRIDLLRTVILAVIGFGIAYSFMIVLTVPMDGGALLFQDGVSWLPR</sequence>
<keyword evidence="5" id="KW-1185">Reference proteome</keyword>
<dbReference type="RefSeq" id="WP_021073762.1">
    <property type="nucleotide sequence ID" value="NZ_FNPC01000003.1"/>
</dbReference>
<keyword evidence="2" id="KW-0812">Transmembrane</keyword>
<gene>
    <name evidence="4" type="ORF">SAMN05216564_103143</name>
</gene>
<dbReference type="GeneID" id="43837972"/>
<dbReference type="AlphaFoldDB" id="A0A1H3H786"/>
<protein>
    <submittedName>
        <fullName evidence="4">Tripartite tricarboxylate transporter TctB family protein</fullName>
    </submittedName>
</protein>
<accession>A0A1H3H786</accession>
<dbReference type="InterPro" id="IPR009936">
    <property type="entry name" value="DUF1468"/>
</dbReference>
<dbReference type="Proteomes" id="UP000199079">
    <property type="component" value="Unassembled WGS sequence"/>
</dbReference>
<proteinExistence type="predicted"/>
<feature type="transmembrane region" description="Helical" evidence="2">
    <location>
        <begin position="119"/>
        <end position="148"/>
    </location>
</feature>
<evidence type="ECO:0000313" key="4">
    <source>
        <dbReference type="EMBL" id="SDY11200.1"/>
    </source>
</evidence>
<name>A0A1H3H786_9EURY</name>
<evidence type="ECO:0000256" key="2">
    <source>
        <dbReference type="SAM" id="Phobius"/>
    </source>
</evidence>
<keyword evidence="2" id="KW-0472">Membrane</keyword>
<keyword evidence="2" id="KW-1133">Transmembrane helix</keyword>
<evidence type="ECO:0000259" key="3">
    <source>
        <dbReference type="Pfam" id="PF07331"/>
    </source>
</evidence>
<reference evidence="5" key="1">
    <citation type="submission" date="2016-10" db="EMBL/GenBank/DDBJ databases">
        <authorList>
            <person name="Varghese N."/>
            <person name="Submissions S."/>
        </authorList>
    </citation>
    <scope>NUCLEOTIDE SEQUENCE [LARGE SCALE GENOMIC DNA]</scope>
    <source>
        <strain evidence="5">DC30,IBRC 10041,KCTC 4046</strain>
    </source>
</reference>
<feature type="transmembrane region" description="Helical" evidence="2">
    <location>
        <begin position="160"/>
        <end position="179"/>
    </location>
</feature>
<feature type="transmembrane region" description="Helical" evidence="2">
    <location>
        <begin position="49"/>
        <end position="68"/>
    </location>
</feature>
<feature type="transmembrane region" description="Helical" evidence="2">
    <location>
        <begin position="20"/>
        <end position="37"/>
    </location>
</feature>
<evidence type="ECO:0000313" key="5">
    <source>
        <dbReference type="Proteomes" id="UP000199079"/>
    </source>
</evidence>